<feature type="compositionally biased region" description="Polar residues" evidence="7">
    <location>
        <begin position="142"/>
        <end position="162"/>
    </location>
</feature>
<accession>G3BDY2</accession>
<dbReference type="EMBL" id="GL996528">
    <property type="protein sequence ID" value="EGV60408.1"/>
    <property type="molecule type" value="Genomic_DNA"/>
</dbReference>
<evidence type="ECO:0000256" key="4">
    <source>
        <dbReference type="ARBA" id="ARBA00022705"/>
    </source>
</evidence>
<dbReference type="GO" id="GO:0003677">
    <property type="term" value="F:DNA binding"/>
    <property type="evidence" value="ECO:0007669"/>
    <property type="project" value="InterPro"/>
</dbReference>
<dbReference type="InterPro" id="IPR007185">
    <property type="entry name" value="DNA_pol_a/d/e_bsu"/>
</dbReference>
<protein>
    <recommendedName>
        <fullName evidence="3 6">DNA polymerase alpha subunit B</fullName>
    </recommendedName>
</protein>
<feature type="domain" description="DNA polymerase alpha subunit B OB" evidence="9">
    <location>
        <begin position="215"/>
        <end position="325"/>
    </location>
</feature>
<dbReference type="HOGENOM" id="CLU_014923_1_0_1"/>
<evidence type="ECO:0000256" key="3">
    <source>
        <dbReference type="ARBA" id="ARBA00018596"/>
    </source>
</evidence>
<evidence type="ECO:0000259" key="8">
    <source>
        <dbReference type="Pfam" id="PF04042"/>
    </source>
</evidence>
<evidence type="ECO:0000256" key="7">
    <source>
        <dbReference type="SAM" id="MobiDB-lite"/>
    </source>
</evidence>
<dbReference type="GO" id="GO:0005658">
    <property type="term" value="C:alpha DNA polymerase:primase complex"/>
    <property type="evidence" value="ECO:0007669"/>
    <property type="project" value="TreeGrafter"/>
</dbReference>
<comment type="subcellular location">
    <subcellularLocation>
        <location evidence="1 6">Nucleus</location>
    </subcellularLocation>
</comment>
<dbReference type="Pfam" id="PF22062">
    <property type="entry name" value="OB_DPOA2"/>
    <property type="match status" value="1"/>
</dbReference>
<dbReference type="GeneID" id="18246191"/>
<dbReference type="eggNOG" id="KOG1625">
    <property type="taxonomic scope" value="Eukaryota"/>
</dbReference>
<dbReference type="STRING" id="590646.G3BDY2"/>
<gene>
    <name evidence="10" type="ORF">CANTEDRAFT_110389</name>
</gene>
<keyword evidence="11" id="KW-1185">Reference proteome</keyword>
<evidence type="ECO:0000256" key="6">
    <source>
        <dbReference type="PIRNR" id="PIRNR018300"/>
    </source>
</evidence>
<dbReference type="Gene3D" id="3.60.21.60">
    <property type="match status" value="2"/>
</dbReference>
<evidence type="ECO:0000259" key="9">
    <source>
        <dbReference type="Pfam" id="PF22062"/>
    </source>
</evidence>
<evidence type="ECO:0000256" key="2">
    <source>
        <dbReference type="ARBA" id="ARBA00007299"/>
    </source>
</evidence>
<keyword evidence="4 6" id="KW-0235">DNA replication</keyword>
<dbReference type="InterPro" id="IPR054300">
    <property type="entry name" value="OB_DPOA2"/>
</dbReference>
<dbReference type="AlphaFoldDB" id="G3BDY2"/>
<reference evidence="10 11" key="1">
    <citation type="journal article" date="2011" name="Proc. Natl. Acad. Sci. U.S.A.">
        <title>Comparative genomics of xylose-fermenting fungi for enhanced biofuel production.</title>
        <authorList>
            <person name="Wohlbach D.J."/>
            <person name="Kuo A."/>
            <person name="Sato T.K."/>
            <person name="Potts K.M."/>
            <person name="Salamov A.A."/>
            <person name="LaButti K.M."/>
            <person name="Sun H."/>
            <person name="Clum A."/>
            <person name="Pangilinan J.L."/>
            <person name="Lindquist E.A."/>
            <person name="Lucas S."/>
            <person name="Lapidus A."/>
            <person name="Jin M."/>
            <person name="Gunawan C."/>
            <person name="Balan V."/>
            <person name="Dale B.E."/>
            <person name="Jeffries T.W."/>
            <person name="Zinkel R."/>
            <person name="Barry K.W."/>
            <person name="Grigoriev I.V."/>
            <person name="Gasch A.P."/>
        </authorList>
    </citation>
    <scope>NUCLEOTIDE SEQUENCE [LARGE SCALE GENOMIC DNA]</scope>
    <source>
        <strain evidence="11">ATCC 10573 / BCRC 21748 / CBS 615 / JCM 9827 / NBRC 10315 / NRRL Y-1498 / VKM Y-70</strain>
    </source>
</reference>
<dbReference type="KEGG" id="cten:18246191"/>
<sequence>MSEVTPASKEDILSTFGQPNTLDNGVISKIHTLKNIFNLSTEDIFLQWETYNVSEVKENLELSLIVLDGFQEYLQRHLADASNKTPSVKRLRDSVGSTIKRRPLKPLNSSSPIAESNFHTPSLKMRKVNGTPFKTPGAGPDSSPSNFETANNTFRNSPVRSSELSNTILETLNGHIDSVENGQTNEKGKIQIASNFDPQKYKFRSMAMKLLESADFLDDQIDNFAQLFQDAHKGEDLNFGNPCLSSQFDIYCCGRIVPDSPSYDYSQSLNATSLNLETSRLAGIGQRVPLDLSQLKEYSFFPGQIVCLKGRNPAGSQFVVQEVLGLPELGTPITPESELKDFKDMVGESSGIKFVMAAGPYSNQNVLNYSKFSSFVDRINSEIQPDLVVLFGPFVDLNNKSVLEGDIEFPDNGEEPQNLDEVFKKLVTPILKRINSNIQVILLPSLRDATVKHCSFPQDSFDRKSLGLPKNIRAFPNPSGFAINEILFGCSNLDVFKDLKDVIKLDSSGDNTNIFSNRFERITNHIFEQRRYHPGFPGSVAKKQISKEEVSKTARQTGGLMAEEVAETRIGGSCLEVSYMGLAELGDTLPDVLIIPSELKYFAKIVKNVVTINPGMFIRPNKDAEKEEGTYVVMHTKAPDTEDSTPNVEKVSPDSNMYYHNVFKRSKVDIYHC</sequence>
<evidence type="ECO:0000313" key="11">
    <source>
        <dbReference type="Proteomes" id="UP000000707"/>
    </source>
</evidence>
<dbReference type="Pfam" id="PF04042">
    <property type="entry name" value="DNA_pol_E_B"/>
    <property type="match status" value="1"/>
</dbReference>
<keyword evidence="5 6" id="KW-0539">Nucleus</keyword>
<dbReference type="PANTHER" id="PTHR23061">
    <property type="entry name" value="DNA POLYMERASE 2 ALPHA 70 KDA SUBUNIT"/>
    <property type="match status" value="1"/>
</dbReference>
<evidence type="ECO:0000256" key="5">
    <source>
        <dbReference type="ARBA" id="ARBA00023242"/>
    </source>
</evidence>
<feature type="region of interest" description="Disordered" evidence="7">
    <location>
        <begin position="124"/>
        <end position="162"/>
    </location>
</feature>
<dbReference type="PANTHER" id="PTHR23061:SF12">
    <property type="entry name" value="DNA POLYMERASE ALPHA SUBUNIT B"/>
    <property type="match status" value="1"/>
</dbReference>
<organism evidence="11">
    <name type="scientific">Candida tenuis (strain ATCC 10573 / BCRC 21748 / CBS 615 / JCM 9827 / NBRC 10315 / NRRL Y-1498 / VKM Y-70)</name>
    <name type="common">Yeast</name>
    <name type="synonym">Yamadazyma tenuis</name>
    <dbReference type="NCBI Taxonomy" id="590646"/>
    <lineage>
        <taxon>Eukaryota</taxon>
        <taxon>Fungi</taxon>
        <taxon>Dikarya</taxon>
        <taxon>Ascomycota</taxon>
        <taxon>Saccharomycotina</taxon>
        <taxon>Pichiomycetes</taxon>
        <taxon>Debaryomycetaceae</taxon>
        <taxon>Yamadazyma</taxon>
    </lineage>
</organism>
<name>G3BDY2_CANTC</name>
<feature type="domain" description="DNA polymerase alpha/delta/epsilon subunit B" evidence="8">
    <location>
        <begin position="354"/>
        <end position="604"/>
    </location>
</feature>
<dbReference type="GO" id="GO:0006270">
    <property type="term" value="P:DNA replication initiation"/>
    <property type="evidence" value="ECO:0007669"/>
    <property type="project" value="TreeGrafter"/>
</dbReference>
<comment type="similarity">
    <text evidence="2 6">Belongs to the DNA polymerase alpha subunit B family.</text>
</comment>
<dbReference type="Proteomes" id="UP000000707">
    <property type="component" value="Unassembled WGS sequence"/>
</dbReference>
<dbReference type="OrthoDB" id="336885at2759"/>
<evidence type="ECO:0000313" key="10">
    <source>
        <dbReference type="EMBL" id="EGV60408.1"/>
    </source>
</evidence>
<dbReference type="PIRSF" id="PIRSF018300">
    <property type="entry name" value="DNA_pol_alph_2"/>
    <property type="match status" value="1"/>
</dbReference>
<proteinExistence type="inferred from homology"/>
<comment type="function">
    <text evidence="6">Accessory subunit of the DNA polymerase alpha complex (also known as the alpha DNA polymerase-primase complex) which plays an essential role in the initiation of DNA synthesis.</text>
</comment>
<dbReference type="InterPro" id="IPR016722">
    <property type="entry name" value="DNA_pol_alpha_bsu"/>
</dbReference>
<evidence type="ECO:0000256" key="1">
    <source>
        <dbReference type="ARBA" id="ARBA00004123"/>
    </source>
</evidence>